<protein>
    <submittedName>
        <fullName evidence="2">Uncharacterized protein</fullName>
    </submittedName>
</protein>
<evidence type="ECO:0000256" key="1">
    <source>
        <dbReference type="SAM" id="MobiDB-lite"/>
    </source>
</evidence>
<feature type="compositionally biased region" description="Basic and acidic residues" evidence="1">
    <location>
        <begin position="1"/>
        <end position="11"/>
    </location>
</feature>
<feature type="compositionally biased region" description="Acidic residues" evidence="1">
    <location>
        <begin position="53"/>
        <end position="65"/>
    </location>
</feature>
<reference evidence="2" key="1">
    <citation type="submission" date="2022-07" db="EMBL/GenBank/DDBJ databases">
        <title>Phylogenomic reconstructions and comparative analyses of Kickxellomycotina fungi.</title>
        <authorList>
            <person name="Reynolds N.K."/>
            <person name="Stajich J.E."/>
            <person name="Barry K."/>
            <person name="Grigoriev I.V."/>
            <person name="Crous P."/>
            <person name="Smith M.E."/>
        </authorList>
    </citation>
    <scope>NUCLEOTIDE SEQUENCE</scope>
    <source>
        <strain evidence="2">NBRC 105413</strain>
    </source>
</reference>
<dbReference type="AlphaFoldDB" id="A0A9W7XEZ5"/>
<gene>
    <name evidence="2" type="ORF">LPJ64_006212</name>
</gene>
<evidence type="ECO:0000313" key="2">
    <source>
        <dbReference type="EMBL" id="KAJ1641879.1"/>
    </source>
</evidence>
<keyword evidence="3" id="KW-1185">Reference proteome</keyword>
<organism evidence="2 3">
    <name type="scientific">Coemansia asiatica</name>
    <dbReference type="NCBI Taxonomy" id="1052880"/>
    <lineage>
        <taxon>Eukaryota</taxon>
        <taxon>Fungi</taxon>
        <taxon>Fungi incertae sedis</taxon>
        <taxon>Zoopagomycota</taxon>
        <taxon>Kickxellomycotina</taxon>
        <taxon>Kickxellomycetes</taxon>
        <taxon>Kickxellales</taxon>
        <taxon>Kickxellaceae</taxon>
        <taxon>Coemansia</taxon>
    </lineage>
</organism>
<feature type="compositionally biased region" description="Polar residues" evidence="1">
    <location>
        <begin position="12"/>
        <end position="27"/>
    </location>
</feature>
<name>A0A9W7XEZ5_9FUNG</name>
<proteinExistence type="predicted"/>
<accession>A0A9W7XEZ5</accession>
<dbReference type="EMBL" id="JANBOH010000572">
    <property type="protein sequence ID" value="KAJ1641879.1"/>
    <property type="molecule type" value="Genomic_DNA"/>
</dbReference>
<comment type="caution">
    <text evidence="2">The sequence shown here is derived from an EMBL/GenBank/DDBJ whole genome shotgun (WGS) entry which is preliminary data.</text>
</comment>
<dbReference type="Proteomes" id="UP001145021">
    <property type="component" value="Unassembled WGS sequence"/>
</dbReference>
<feature type="region of interest" description="Disordered" evidence="1">
    <location>
        <begin position="1"/>
        <end position="97"/>
    </location>
</feature>
<sequence>MSEWQDVEKDTQVWSETVSPLEQTADSLEQKAFDDFEDADDFGGFGEPNADSTGDDFGDFGDFNDFEPISAQVVAETSKPFTSDDTEDTKSLSETVSKPKKSVDIEASVIDALLTKTTPLFDPLEASSIDDKVALLSQCLAQSFDMITVPSFNSTTAADPDSDPFGYIDDSHDPTSSISSLLNNAQIPFPEEPRLLWNLIFSIVADKIPESIRTLLLTPQSELDAASGIAQENQYRDSDVPEEPAALLCIDRIRQLAAQDAASSSSSTDMLFLAIRSLDSLISAKEQEIAKRKDAIDAYNQVIQTLVVQATKLH</sequence>
<evidence type="ECO:0000313" key="3">
    <source>
        <dbReference type="Proteomes" id="UP001145021"/>
    </source>
</evidence>